<evidence type="ECO:0000256" key="8">
    <source>
        <dbReference type="ARBA" id="ARBA00023098"/>
    </source>
</evidence>
<dbReference type="PANTHER" id="PTHR34069">
    <property type="entry name" value="3-OXOACYL-[ACYL-CARRIER-PROTEIN] SYNTHASE 3"/>
    <property type="match status" value="1"/>
</dbReference>
<evidence type="ECO:0000259" key="15">
    <source>
        <dbReference type="Pfam" id="PF08545"/>
    </source>
</evidence>
<dbReference type="InterPro" id="IPR004655">
    <property type="entry name" value="FabH"/>
</dbReference>
<dbReference type="Pfam" id="PF08545">
    <property type="entry name" value="ACP_syn_III"/>
    <property type="match status" value="1"/>
</dbReference>
<dbReference type="NCBIfam" id="TIGR00747">
    <property type="entry name" value="fabH"/>
    <property type="match status" value="1"/>
</dbReference>
<keyword evidence="6 13" id="KW-0808">Transferase</keyword>
<evidence type="ECO:0000313" key="17">
    <source>
        <dbReference type="Proteomes" id="UP000286075"/>
    </source>
</evidence>
<dbReference type="Proteomes" id="UP000286075">
    <property type="component" value="Unassembled WGS sequence"/>
</dbReference>
<evidence type="ECO:0000256" key="11">
    <source>
        <dbReference type="ARBA" id="ARBA00023315"/>
    </source>
</evidence>
<dbReference type="SUPFAM" id="SSF53901">
    <property type="entry name" value="Thiolase-like"/>
    <property type="match status" value="1"/>
</dbReference>
<dbReference type="Gene3D" id="3.40.47.10">
    <property type="match status" value="1"/>
</dbReference>
<dbReference type="HAMAP" id="MF_01815">
    <property type="entry name" value="FabH"/>
    <property type="match status" value="1"/>
</dbReference>
<comment type="domain">
    <text evidence="13">The last Arg residue of the ACP-binding site is essential for the weak association between ACP/AcpP and FabH.</text>
</comment>
<accession>A0A413H2H9</accession>
<protein>
    <recommendedName>
        <fullName evidence="3 13">Beta-ketoacyl-[acyl-carrier-protein] synthase III</fullName>
        <shortName evidence="13">Beta-ketoacyl-ACP synthase III</shortName>
        <shortName evidence="13">KAS III</shortName>
        <ecNumber evidence="3 13">2.3.1.180</ecNumber>
    </recommendedName>
    <alternativeName>
        <fullName evidence="13">3-oxoacyl-[acyl-carrier-protein] synthase 3</fullName>
    </alternativeName>
    <alternativeName>
        <fullName evidence="13">3-oxoacyl-[acyl-carrier-protein] synthase III</fullName>
    </alternativeName>
</protein>
<organism evidence="16 17">
    <name type="scientific">Bacteroides stercorirosoris</name>
    <dbReference type="NCBI Taxonomy" id="871324"/>
    <lineage>
        <taxon>Bacteria</taxon>
        <taxon>Pseudomonadati</taxon>
        <taxon>Bacteroidota</taxon>
        <taxon>Bacteroidia</taxon>
        <taxon>Bacteroidales</taxon>
        <taxon>Bacteroidaceae</taxon>
        <taxon>Bacteroides</taxon>
    </lineage>
</organism>
<dbReference type="GO" id="GO:0044550">
    <property type="term" value="P:secondary metabolite biosynthetic process"/>
    <property type="evidence" value="ECO:0007669"/>
    <property type="project" value="TreeGrafter"/>
</dbReference>
<dbReference type="EC" id="2.3.1.180" evidence="3 13"/>
<keyword evidence="8 13" id="KW-0443">Lipid metabolism</keyword>
<gene>
    <name evidence="13" type="primary">fabH</name>
    <name evidence="16" type="ORF">DXA68_14765</name>
</gene>
<dbReference type="GO" id="GO:0004315">
    <property type="term" value="F:3-oxoacyl-[acyl-carrier-protein] synthase activity"/>
    <property type="evidence" value="ECO:0007669"/>
    <property type="project" value="InterPro"/>
</dbReference>
<dbReference type="EMBL" id="QSCF01000024">
    <property type="protein sequence ID" value="RGX77677.1"/>
    <property type="molecule type" value="Genomic_DNA"/>
</dbReference>
<dbReference type="GO" id="GO:0006633">
    <property type="term" value="P:fatty acid biosynthetic process"/>
    <property type="evidence" value="ECO:0007669"/>
    <property type="project" value="UniProtKB-UniRule"/>
</dbReference>
<dbReference type="PANTHER" id="PTHR34069:SF2">
    <property type="entry name" value="BETA-KETOACYL-[ACYL-CARRIER-PROTEIN] SYNTHASE III"/>
    <property type="match status" value="1"/>
</dbReference>
<dbReference type="UniPathway" id="UPA00094"/>
<dbReference type="InterPro" id="IPR016039">
    <property type="entry name" value="Thiolase-like"/>
</dbReference>
<evidence type="ECO:0000256" key="12">
    <source>
        <dbReference type="ARBA" id="ARBA00051096"/>
    </source>
</evidence>
<evidence type="ECO:0000256" key="1">
    <source>
        <dbReference type="ARBA" id="ARBA00005194"/>
    </source>
</evidence>
<evidence type="ECO:0000256" key="9">
    <source>
        <dbReference type="ARBA" id="ARBA00023160"/>
    </source>
</evidence>
<evidence type="ECO:0000256" key="13">
    <source>
        <dbReference type="HAMAP-Rule" id="MF_01815"/>
    </source>
</evidence>
<feature type="active site" evidence="13">
    <location>
        <position position="116"/>
    </location>
</feature>
<keyword evidence="9 13" id="KW-0275">Fatty acid biosynthesis</keyword>
<reference evidence="16 17" key="1">
    <citation type="submission" date="2018-08" db="EMBL/GenBank/DDBJ databases">
        <title>A genome reference for cultivated species of the human gut microbiota.</title>
        <authorList>
            <person name="Zou Y."/>
            <person name="Xue W."/>
            <person name="Luo G."/>
        </authorList>
    </citation>
    <scope>NUCLEOTIDE SEQUENCE [LARGE SCALE GENOMIC DNA]</scope>
    <source>
        <strain evidence="16 17">OF03-9BH</strain>
    </source>
</reference>
<evidence type="ECO:0000256" key="4">
    <source>
        <dbReference type="ARBA" id="ARBA00022490"/>
    </source>
</evidence>
<evidence type="ECO:0000256" key="2">
    <source>
        <dbReference type="ARBA" id="ARBA00008642"/>
    </source>
</evidence>
<dbReference type="InterPro" id="IPR013751">
    <property type="entry name" value="ACP_syn_III_N"/>
</dbReference>
<keyword evidence="4 13" id="KW-0963">Cytoplasm</keyword>
<feature type="active site" evidence="13">
    <location>
        <position position="256"/>
    </location>
</feature>
<proteinExistence type="inferred from homology"/>
<dbReference type="OrthoDB" id="9815506at2"/>
<evidence type="ECO:0000256" key="7">
    <source>
        <dbReference type="ARBA" id="ARBA00022832"/>
    </source>
</evidence>
<keyword evidence="10 13" id="KW-0511">Multifunctional enzyme</keyword>
<dbReference type="CDD" id="cd00830">
    <property type="entry name" value="KAS_III"/>
    <property type="match status" value="1"/>
</dbReference>
<dbReference type="NCBIfam" id="NF006829">
    <property type="entry name" value="PRK09352.1"/>
    <property type="match status" value="1"/>
</dbReference>
<dbReference type="FunFam" id="3.40.47.10:FF:000004">
    <property type="entry name" value="3-oxoacyl-[acyl-carrier-protein] synthase 3"/>
    <property type="match status" value="1"/>
</dbReference>
<evidence type="ECO:0000256" key="3">
    <source>
        <dbReference type="ARBA" id="ARBA00012333"/>
    </source>
</evidence>
<feature type="active site" evidence="13">
    <location>
        <position position="286"/>
    </location>
</feature>
<comment type="caution">
    <text evidence="16">The sequence shown here is derived from an EMBL/GenBank/DDBJ whole genome shotgun (WGS) entry which is preliminary data.</text>
</comment>
<comment type="subunit">
    <text evidence="13">Homodimer.</text>
</comment>
<keyword evidence="11 13" id="KW-0012">Acyltransferase</keyword>
<evidence type="ECO:0000256" key="10">
    <source>
        <dbReference type="ARBA" id="ARBA00023268"/>
    </source>
</evidence>
<evidence type="ECO:0000313" key="16">
    <source>
        <dbReference type="EMBL" id="RGX77677.1"/>
    </source>
</evidence>
<comment type="pathway">
    <text evidence="1 13">Lipid metabolism; fatty acid biosynthesis.</text>
</comment>
<dbReference type="InterPro" id="IPR013747">
    <property type="entry name" value="ACP_syn_III_C"/>
</dbReference>
<dbReference type="GO" id="GO:0005737">
    <property type="term" value="C:cytoplasm"/>
    <property type="evidence" value="ECO:0007669"/>
    <property type="project" value="UniProtKB-SubCell"/>
</dbReference>
<dbReference type="GO" id="GO:0033818">
    <property type="term" value="F:beta-ketoacyl-acyl-carrier-protein synthase III activity"/>
    <property type="evidence" value="ECO:0007669"/>
    <property type="project" value="UniProtKB-UniRule"/>
</dbReference>
<name>A0A413H2H9_9BACE</name>
<evidence type="ECO:0000256" key="6">
    <source>
        <dbReference type="ARBA" id="ARBA00022679"/>
    </source>
</evidence>
<comment type="similarity">
    <text evidence="2 13">Belongs to the thiolase-like superfamily. FabH family.</text>
</comment>
<sequence>MEQINAVITGVGGYVPDYILTNDEISKMVDTSDEWIMGRIGIKERRILNEEGRGTSYMARKAAKQLMQRTKSNPEDIDLVIVATTTPDYRLPSTASILCERLGLTRAFAFDMQAVCSGFLYALETGANFIRSGNYKKIIVVGADKMSSIIDYTDRATCPIFGDGAAAFMLEPTTEDYGVMDAVLRTDGKGLPFLHIKAGGSVCAPSYYTMDNHMHYIYQEGRTVFKYAVANMSSACESIIERNHLSKDELAWVIPHQANQRIISAVTQRLDVPSEKVMVNIERYGNTSAATLPLCIWDFESKLKKGDKLIFTAFGAGFAWGAVYVKWGYDSDTSSSAKSGQSPQKTE</sequence>
<feature type="domain" description="Beta-ketoacyl-[acyl-carrier-protein] synthase III N-terminal" evidence="15">
    <location>
        <begin position="110"/>
        <end position="188"/>
    </location>
</feature>
<feature type="domain" description="Beta-ketoacyl-[acyl-carrier-protein] synthase III C-terminal" evidence="14">
    <location>
        <begin position="241"/>
        <end position="327"/>
    </location>
</feature>
<evidence type="ECO:0000256" key="5">
    <source>
        <dbReference type="ARBA" id="ARBA00022516"/>
    </source>
</evidence>
<feature type="region of interest" description="ACP-binding" evidence="13">
    <location>
        <begin position="257"/>
        <end position="261"/>
    </location>
</feature>
<dbReference type="RefSeq" id="WP_117987910.1">
    <property type="nucleotide sequence ID" value="NZ_CABMFG010000024.1"/>
</dbReference>
<keyword evidence="7 13" id="KW-0276">Fatty acid metabolism</keyword>
<comment type="function">
    <text evidence="13">Catalyzes the condensation reaction of fatty acid synthesis by the addition to an acyl acceptor of two carbons from malonyl-ACP. Catalyzes the first condensation reaction which initiates fatty acid synthesis and may therefore play a role in governing the total rate of fatty acid production. Possesses both acetoacetyl-ACP synthase and acetyl transacylase activities. Its substrate specificity determines the biosynthesis of branched-chain and/or straight-chain of fatty acids.</text>
</comment>
<comment type="subcellular location">
    <subcellularLocation>
        <location evidence="13">Cytoplasm</location>
    </subcellularLocation>
</comment>
<evidence type="ECO:0000259" key="14">
    <source>
        <dbReference type="Pfam" id="PF08541"/>
    </source>
</evidence>
<comment type="catalytic activity">
    <reaction evidence="12">
        <text>malonyl-[ACP] + acetyl-CoA + H(+) = 3-oxobutanoyl-[ACP] + CO2 + CoA</text>
        <dbReference type="Rhea" id="RHEA:12080"/>
        <dbReference type="Rhea" id="RHEA-COMP:9623"/>
        <dbReference type="Rhea" id="RHEA-COMP:9625"/>
        <dbReference type="ChEBI" id="CHEBI:15378"/>
        <dbReference type="ChEBI" id="CHEBI:16526"/>
        <dbReference type="ChEBI" id="CHEBI:57287"/>
        <dbReference type="ChEBI" id="CHEBI:57288"/>
        <dbReference type="ChEBI" id="CHEBI:78449"/>
        <dbReference type="ChEBI" id="CHEBI:78450"/>
        <dbReference type="EC" id="2.3.1.180"/>
    </reaction>
    <physiologicalReaction direction="left-to-right" evidence="12">
        <dbReference type="Rhea" id="RHEA:12081"/>
    </physiologicalReaction>
</comment>
<keyword evidence="5 13" id="KW-0444">Lipid biosynthesis</keyword>
<dbReference type="Pfam" id="PF08541">
    <property type="entry name" value="ACP_syn_III_C"/>
    <property type="match status" value="1"/>
</dbReference>
<dbReference type="AlphaFoldDB" id="A0A413H2H9"/>